<dbReference type="CDD" id="cd00165">
    <property type="entry name" value="S4"/>
    <property type="match status" value="1"/>
</dbReference>
<evidence type="ECO:0000256" key="5">
    <source>
        <dbReference type="ARBA" id="ARBA00036749"/>
    </source>
</evidence>
<dbReference type="PROSITE" id="PS01149">
    <property type="entry name" value="PSI_RSU"/>
    <property type="match status" value="1"/>
</dbReference>
<dbReference type="InterPro" id="IPR050343">
    <property type="entry name" value="RsuA_PseudoU_synthase"/>
</dbReference>
<keyword evidence="11" id="KW-1185">Reference proteome</keyword>
<dbReference type="InterPro" id="IPR018496">
    <property type="entry name" value="PsdUridine_synth_RsuA/RluB_CS"/>
</dbReference>
<dbReference type="Gene3D" id="3.30.70.1560">
    <property type="entry name" value="Alpha-L RNA-binding motif"/>
    <property type="match status" value="1"/>
</dbReference>
<evidence type="ECO:0000313" key="10">
    <source>
        <dbReference type="EMBL" id="MDD1780622.1"/>
    </source>
</evidence>
<comment type="similarity">
    <text evidence="1 8">Belongs to the pseudouridine synthase RsuA family.</text>
</comment>
<evidence type="ECO:0000256" key="2">
    <source>
        <dbReference type="ARBA" id="ARBA00022552"/>
    </source>
</evidence>
<evidence type="ECO:0000256" key="1">
    <source>
        <dbReference type="ARBA" id="ARBA00008348"/>
    </source>
</evidence>
<keyword evidence="4 8" id="KW-0413">Isomerase</keyword>
<proteinExistence type="inferred from homology"/>
<evidence type="ECO:0000313" key="11">
    <source>
        <dbReference type="Proteomes" id="UP001149821"/>
    </source>
</evidence>
<reference evidence="10" key="1">
    <citation type="submission" date="2021-12" db="EMBL/GenBank/DDBJ databases">
        <title>Enterovibrio ZSDZ35 sp. nov. and Enterovibrio ZSDZ42 sp. nov., isolated from coastal seawater in Qingdao.</title>
        <authorList>
            <person name="Zhang P."/>
        </authorList>
    </citation>
    <scope>NUCLEOTIDE SEQUENCE</scope>
    <source>
        <strain evidence="10">ZSDZ35</strain>
    </source>
</reference>
<dbReference type="Pfam" id="PF00849">
    <property type="entry name" value="PseudoU_synth_2"/>
    <property type="match status" value="1"/>
</dbReference>
<keyword evidence="3 7" id="KW-0694">RNA-binding</keyword>
<keyword evidence="2" id="KW-0698">rRNA processing</keyword>
<dbReference type="SMART" id="SM00363">
    <property type="entry name" value="S4"/>
    <property type="match status" value="1"/>
</dbReference>
<dbReference type="InterPro" id="IPR006145">
    <property type="entry name" value="PsdUridine_synth_RsuA/RluA"/>
</dbReference>
<accession>A0ABT5QI20</accession>
<evidence type="ECO:0000259" key="9">
    <source>
        <dbReference type="SMART" id="SM00363"/>
    </source>
</evidence>
<dbReference type="CDD" id="cd02553">
    <property type="entry name" value="PseudoU_synth_RsuA"/>
    <property type="match status" value="1"/>
</dbReference>
<gene>
    <name evidence="10" type="primary">rsuA</name>
    <name evidence="10" type="ORF">LRP49_05340</name>
</gene>
<dbReference type="Pfam" id="PF01479">
    <property type="entry name" value="S4"/>
    <property type="match status" value="1"/>
</dbReference>
<comment type="function">
    <text evidence="6">Responsible for synthesis of pseudouridine from uracil-516 in 16S ribosomal RNA.</text>
</comment>
<name>A0ABT5QI20_9GAMM</name>
<dbReference type="Gene3D" id="3.30.70.580">
    <property type="entry name" value="Pseudouridine synthase I, catalytic domain, N-terminal subdomain"/>
    <property type="match status" value="1"/>
</dbReference>
<dbReference type="InterPro" id="IPR020094">
    <property type="entry name" value="TruA/RsuA/RluB/E/F_N"/>
</dbReference>
<sequence length="233" mass="26271">MRLDKFLCDTVGVTRKQATYLLKEKRVTVEGEIVKSGALKIAEDANVEFDGMALRLSGPRYYMMNKPEGYVCSHEDAHNPTVFILFDEVGAEKLHIAGRLDCDTTGLLLLTDDGQWSHRVTSPKHKCDKTYRVWLEDAVSDETADLFAEGVQLRGEKAETLPAQMEKVDEKEVLLTIHEGKYHQVKRMFASVGNKVVGLHRESVGELVLDEALEPGEYRSLTEDEIALFMPKK</sequence>
<evidence type="ECO:0000256" key="6">
    <source>
        <dbReference type="ARBA" id="ARBA00037590"/>
    </source>
</evidence>
<dbReference type="RefSeq" id="WP_274141190.1">
    <property type="nucleotide sequence ID" value="NZ_JAJUBB010000003.1"/>
</dbReference>
<comment type="catalytic activity">
    <reaction evidence="5">
        <text>uridine(516) in 16S rRNA = pseudouridine(516) in 16S rRNA</text>
        <dbReference type="Rhea" id="RHEA:38867"/>
        <dbReference type="Rhea" id="RHEA-COMP:10089"/>
        <dbReference type="Rhea" id="RHEA-COMP:10090"/>
        <dbReference type="ChEBI" id="CHEBI:65314"/>
        <dbReference type="ChEBI" id="CHEBI:65315"/>
        <dbReference type="EC" id="5.4.99.19"/>
    </reaction>
</comment>
<dbReference type="PROSITE" id="PS50889">
    <property type="entry name" value="S4"/>
    <property type="match status" value="1"/>
</dbReference>
<dbReference type="PANTHER" id="PTHR47683:SF4">
    <property type="entry name" value="PSEUDOURIDINE SYNTHASE"/>
    <property type="match status" value="1"/>
</dbReference>
<dbReference type="PANTHER" id="PTHR47683">
    <property type="entry name" value="PSEUDOURIDINE SYNTHASE FAMILY PROTEIN-RELATED"/>
    <property type="match status" value="1"/>
</dbReference>
<evidence type="ECO:0000256" key="8">
    <source>
        <dbReference type="RuleBase" id="RU003887"/>
    </source>
</evidence>
<dbReference type="SUPFAM" id="SSF55174">
    <property type="entry name" value="Alpha-L RNA-binding motif"/>
    <property type="match status" value="1"/>
</dbReference>
<evidence type="ECO:0000256" key="4">
    <source>
        <dbReference type="ARBA" id="ARBA00023235"/>
    </source>
</evidence>
<dbReference type="EMBL" id="JAJUBB010000003">
    <property type="protein sequence ID" value="MDD1780622.1"/>
    <property type="molecule type" value="Genomic_DNA"/>
</dbReference>
<dbReference type="InterPro" id="IPR042092">
    <property type="entry name" value="PsdUridine_s_RsuA/RluB/E/F_cat"/>
</dbReference>
<dbReference type="Gene3D" id="3.10.290.10">
    <property type="entry name" value="RNA-binding S4 domain"/>
    <property type="match status" value="1"/>
</dbReference>
<protein>
    <recommendedName>
        <fullName evidence="8">Pseudouridine synthase</fullName>
        <ecNumber evidence="8">5.4.99.-</ecNumber>
    </recommendedName>
</protein>
<dbReference type="GO" id="GO:0160136">
    <property type="term" value="F:16S rRNA pseudouridine(516) synthase activity"/>
    <property type="evidence" value="ECO:0007669"/>
    <property type="project" value="UniProtKB-EC"/>
</dbReference>
<evidence type="ECO:0000256" key="7">
    <source>
        <dbReference type="PROSITE-ProRule" id="PRU00182"/>
    </source>
</evidence>
<feature type="domain" description="RNA-binding S4" evidence="9">
    <location>
        <begin position="1"/>
        <end position="58"/>
    </location>
</feature>
<comment type="caution">
    <text evidence="10">The sequence shown here is derived from an EMBL/GenBank/DDBJ whole genome shotgun (WGS) entry which is preliminary data.</text>
</comment>
<dbReference type="SUPFAM" id="SSF55120">
    <property type="entry name" value="Pseudouridine synthase"/>
    <property type="match status" value="1"/>
</dbReference>
<dbReference type="InterPro" id="IPR002942">
    <property type="entry name" value="S4_RNA-bd"/>
</dbReference>
<dbReference type="InterPro" id="IPR020103">
    <property type="entry name" value="PsdUridine_synth_cat_dom_sf"/>
</dbReference>
<dbReference type="NCBIfam" id="NF008097">
    <property type="entry name" value="PRK10839.1"/>
    <property type="match status" value="1"/>
</dbReference>
<dbReference type="NCBIfam" id="TIGR00093">
    <property type="entry name" value="pseudouridine synthase"/>
    <property type="match status" value="1"/>
</dbReference>
<dbReference type="InterPro" id="IPR000748">
    <property type="entry name" value="PsdUridine_synth_RsuA/RluB/E/F"/>
</dbReference>
<evidence type="ECO:0000256" key="3">
    <source>
        <dbReference type="ARBA" id="ARBA00022884"/>
    </source>
</evidence>
<organism evidence="10 11">
    <name type="scientific">Enterovibrio qingdaonensis</name>
    <dbReference type="NCBI Taxonomy" id="2899818"/>
    <lineage>
        <taxon>Bacteria</taxon>
        <taxon>Pseudomonadati</taxon>
        <taxon>Pseudomonadota</taxon>
        <taxon>Gammaproteobacteria</taxon>
        <taxon>Vibrionales</taxon>
        <taxon>Vibrionaceae</taxon>
        <taxon>Enterovibrio</taxon>
    </lineage>
</organism>
<dbReference type="InterPro" id="IPR036986">
    <property type="entry name" value="S4_RNA-bd_sf"/>
</dbReference>
<dbReference type="EC" id="5.4.99.-" evidence="8"/>
<dbReference type="Proteomes" id="UP001149821">
    <property type="component" value="Unassembled WGS sequence"/>
</dbReference>